<gene>
    <name evidence="1" type="ORF">RPERSI_LOCUS15036</name>
</gene>
<protein>
    <submittedName>
        <fullName evidence="1">8671_t:CDS:1</fullName>
    </submittedName>
</protein>
<sequence>ITKDQICDICDRQVTVDEVRDFVEASTSQEATAFAEYLIRIGNGTKPTIENDLIRLPDKIIINSRDDKDNISTLLEAVYPNLTENAIDIKFITERAILTLLNCDIDRINKQIVENFLGEQCTYYSFNTLPDDNLNLYPIEYLNSLMPQELPLHELILKVGAPVMLLRNLDPDNSLCNGMKLICHGLQTYMIDTEI</sequence>
<keyword evidence="2" id="KW-1185">Reference proteome</keyword>
<dbReference type="EMBL" id="CAJVQC010035518">
    <property type="protein sequence ID" value="CAG8759208.1"/>
    <property type="molecule type" value="Genomic_DNA"/>
</dbReference>
<feature type="non-terminal residue" evidence="1">
    <location>
        <position position="1"/>
    </location>
</feature>
<proteinExistence type="predicted"/>
<organism evidence="1 2">
    <name type="scientific">Racocetra persica</name>
    <dbReference type="NCBI Taxonomy" id="160502"/>
    <lineage>
        <taxon>Eukaryota</taxon>
        <taxon>Fungi</taxon>
        <taxon>Fungi incertae sedis</taxon>
        <taxon>Mucoromycota</taxon>
        <taxon>Glomeromycotina</taxon>
        <taxon>Glomeromycetes</taxon>
        <taxon>Diversisporales</taxon>
        <taxon>Gigasporaceae</taxon>
        <taxon>Racocetra</taxon>
    </lineage>
</organism>
<dbReference type="Proteomes" id="UP000789920">
    <property type="component" value="Unassembled WGS sequence"/>
</dbReference>
<comment type="caution">
    <text evidence="1">The sequence shown here is derived from an EMBL/GenBank/DDBJ whole genome shotgun (WGS) entry which is preliminary data.</text>
</comment>
<feature type="non-terminal residue" evidence="1">
    <location>
        <position position="195"/>
    </location>
</feature>
<accession>A0ACA9QMK0</accession>
<evidence type="ECO:0000313" key="1">
    <source>
        <dbReference type="EMBL" id="CAG8759208.1"/>
    </source>
</evidence>
<name>A0ACA9QMK0_9GLOM</name>
<evidence type="ECO:0000313" key="2">
    <source>
        <dbReference type="Proteomes" id="UP000789920"/>
    </source>
</evidence>
<reference evidence="1" key="1">
    <citation type="submission" date="2021-06" db="EMBL/GenBank/DDBJ databases">
        <authorList>
            <person name="Kallberg Y."/>
            <person name="Tangrot J."/>
            <person name="Rosling A."/>
        </authorList>
    </citation>
    <scope>NUCLEOTIDE SEQUENCE</scope>
    <source>
        <strain evidence="1">MA461A</strain>
    </source>
</reference>